<evidence type="ECO:0000256" key="9">
    <source>
        <dbReference type="ARBA" id="ARBA00038162"/>
    </source>
</evidence>
<keyword evidence="4 14" id="KW-0808">Transferase</keyword>
<protein>
    <recommendedName>
        <fullName evidence="10">glycogenin glucosyltransferase</fullName>
        <ecNumber evidence="10">2.4.1.186</ecNumber>
    </recommendedName>
</protein>
<dbReference type="EMBL" id="KN832870">
    <property type="protein sequence ID" value="KIN06763.1"/>
    <property type="molecule type" value="Genomic_DNA"/>
</dbReference>
<keyword evidence="3" id="KW-0963">Cytoplasm</keyword>
<dbReference type="OrthoDB" id="2014201at2759"/>
<dbReference type="HOGENOM" id="CLU_017171_0_1_1"/>
<dbReference type="STRING" id="913774.A0A0C3DXD3"/>
<evidence type="ECO:0000256" key="8">
    <source>
        <dbReference type="ARBA" id="ARBA00023211"/>
    </source>
</evidence>
<evidence type="ECO:0000256" key="12">
    <source>
        <dbReference type="ARBA" id="ARBA00052293"/>
    </source>
</evidence>
<dbReference type="Gene3D" id="3.90.550.10">
    <property type="entry name" value="Spore Coat Polysaccharide Biosynthesis Protein SpsA, Chain A"/>
    <property type="match status" value="1"/>
</dbReference>
<keyword evidence="15" id="KW-1185">Reference proteome</keyword>
<keyword evidence="7" id="KW-0325">Glycoprotein</keyword>
<dbReference type="InterPro" id="IPR050587">
    <property type="entry name" value="GNT1/Glycosyltrans_8"/>
</dbReference>
<evidence type="ECO:0000256" key="1">
    <source>
        <dbReference type="ARBA" id="ARBA00001936"/>
    </source>
</evidence>
<accession>A0A0C3DXD3</accession>
<dbReference type="AlphaFoldDB" id="A0A0C3DXD3"/>
<dbReference type="InParanoid" id="A0A0C3DXD3"/>
<dbReference type="Proteomes" id="UP000054321">
    <property type="component" value="Unassembled WGS sequence"/>
</dbReference>
<keyword evidence="8" id="KW-0464">Manganese</keyword>
<comment type="cofactor">
    <cofactor evidence="1">
        <name>Mn(2+)</name>
        <dbReference type="ChEBI" id="CHEBI:29035"/>
    </cofactor>
</comment>
<evidence type="ECO:0000256" key="7">
    <source>
        <dbReference type="ARBA" id="ARBA00023180"/>
    </source>
</evidence>
<comment type="catalytic activity">
    <reaction evidence="12">
        <text>L-tyrosyl-[glycogenin] + UDP-alpha-D-glucose = alpha-D-glucosyl-L-tyrosyl-[glycogenin] + UDP + H(+)</text>
        <dbReference type="Rhea" id="RHEA:23360"/>
        <dbReference type="Rhea" id="RHEA-COMP:14604"/>
        <dbReference type="Rhea" id="RHEA-COMP:14605"/>
        <dbReference type="ChEBI" id="CHEBI:15378"/>
        <dbReference type="ChEBI" id="CHEBI:46858"/>
        <dbReference type="ChEBI" id="CHEBI:58223"/>
        <dbReference type="ChEBI" id="CHEBI:58885"/>
        <dbReference type="ChEBI" id="CHEBI:140573"/>
        <dbReference type="EC" id="2.4.1.186"/>
    </reaction>
</comment>
<evidence type="ECO:0000313" key="15">
    <source>
        <dbReference type="Proteomes" id="UP000054321"/>
    </source>
</evidence>
<comment type="similarity">
    <text evidence="9">Belongs to the glycosyltransferase 8 family. Glycogenin subfamily.</text>
</comment>
<dbReference type="GO" id="GO:0005978">
    <property type="term" value="P:glycogen biosynthetic process"/>
    <property type="evidence" value="ECO:0007669"/>
    <property type="project" value="UniProtKB-KW"/>
</dbReference>
<dbReference type="GO" id="GO:0005737">
    <property type="term" value="C:cytoplasm"/>
    <property type="evidence" value="ECO:0007669"/>
    <property type="project" value="UniProtKB-SubCell"/>
</dbReference>
<gene>
    <name evidence="14" type="ORF">OIDMADRAFT_46694</name>
</gene>
<evidence type="ECO:0000256" key="11">
    <source>
        <dbReference type="ARBA" id="ARBA00050886"/>
    </source>
</evidence>
<evidence type="ECO:0000256" key="13">
    <source>
        <dbReference type="ARBA" id="ARBA00057883"/>
    </source>
</evidence>
<dbReference type="FunCoup" id="A0A0C3DXD3">
    <property type="interactions" value="104"/>
</dbReference>
<comment type="catalytic activity">
    <reaction evidence="11">
        <text>[1,4-alpha-D-glucosyl](n)-L-tyrosyl-[glycogenin] + UDP-alpha-D-glucose = [1,4-alpha-D-glucosyl](n+1)-L-tyrosyl-[glycogenin] + UDP + H(+)</text>
        <dbReference type="Rhea" id="RHEA:56560"/>
        <dbReference type="Rhea" id="RHEA-COMP:14606"/>
        <dbReference type="Rhea" id="RHEA-COMP:14607"/>
        <dbReference type="ChEBI" id="CHEBI:15378"/>
        <dbReference type="ChEBI" id="CHEBI:58223"/>
        <dbReference type="ChEBI" id="CHEBI:58885"/>
        <dbReference type="ChEBI" id="CHEBI:140574"/>
        <dbReference type="EC" id="2.4.1.186"/>
    </reaction>
</comment>
<evidence type="ECO:0000256" key="5">
    <source>
        <dbReference type="ARBA" id="ARBA00022723"/>
    </source>
</evidence>
<name>A0A0C3DXD3_OIDMZ</name>
<proteinExistence type="inferred from homology"/>
<evidence type="ECO:0000256" key="3">
    <source>
        <dbReference type="ARBA" id="ARBA00022490"/>
    </source>
</evidence>
<sequence length="259" mass="29818">MPNIVVPKEDVYCTLLLNDAYLPGALVVARSLRDYGTRRKLAVLVTSTHVSQDTILRLKHNFDHVIDVKKLTNHDLTALNTMGRTDLLATFTKIALWQQTQFRKIVYLDADTLPLRAPNELFDLAMPFAAGPEIGFPDCFNSGVMVLEPNPEIYKQLLDLANRGTSFDGGDQGLLNIHFHDFYRLSFMYNVELYRSYRLYMPALEHYKDKLSVVHFIGREKPWDMRGKTPVDQSAYAAFYCELIERWWAVYNNLTADES</sequence>
<dbReference type="SUPFAM" id="SSF53448">
    <property type="entry name" value="Nucleotide-diphospho-sugar transferases"/>
    <property type="match status" value="1"/>
</dbReference>
<dbReference type="InterPro" id="IPR029044">
    <property type="entry name" value="Nucleotide-diphossugar_trans"/>
</dbReference>
<reference evidence="15" key="2">
    <citation type="submission" date="2015-01" db="EMBL/GenBank/DDBJ databases">
        <title>Evolutionary Origins and Diversification of the Mycorrhizal Mutualists.</title>
        <authorList>
            <consortium name="DOE Joint Genome Institute"/>
            <consortium name="Mycorrhizal Genomics Consortium"/>
            <person name="Kohler A."/>
            <person name="Kuo A."/>
            <person name="Nagy L.G."/>
            <person name="Floudas D."/>
            <person name="Copeland A."/>
            <person name="Barry K.W."/>
            <person name="Cichocki N."/>
            <person name="Veneault-Fourrey C."/>
            <person name="LaButti K."/>
            <person name="Lindquist E.A."/>
            <person name="Lipzen A."/>
            <person name="Lundell T."/>
            <person name="Morin E."/>
            <person name="Murat C."/>
            <person name="Riley R."/>
            <person name="Ohm R."/>
            <person name="Sun H."/>
            <person name="Tunlid A."/>
            <person name="Henrissat B."/>
            <person name="Grigoriev I.V."/>
            <person name="Hibbett D.S."/>
            <person name="Martin F."/>
        </authorList>
    </citation>
    <scope>NUCLEOTIDE SEQUENCE [LARGE SCALE GENOMIC DNA]</scope>
    <source>
        <strain evidence="15">Zn</strain>
    </source>
</reference>
<evidence type="ECO:0000313" key="14">
    <source>
        <dbReference type="EMBL" id="KIN06763.1"/>
    </source>
</evidence>
<dbReference type="GO" id="GO:0046872">
    <property type="term" value="F:metal ion binding"/>
    <property type="evidence" value="ECO:0007669"/>
    <property type="project" value="UniProtKB-KW"/>
</dbReference>
<keyword evidence="6" id="KW-0320">Glycogen biosynthesis</keyword>
<dbReference type="Pfam" id="PF01501">
    <property type="entry name" value="Glyco_transf_8"/>
    <property type="match status" value="1"/>
</dbReference>
<evidence type="ECO:0000256" key="6">
    <source>
        <dbReference type="ARBA" id="ARBA00023056"/>
    </source>
</evidence>
<dbReference type="FunFam" id="3.90.550.10:FF:000092">
    <property type="entry name" value="Glycogenin 2"/>
    <property type="match status" value="1"/>
</dbReference>
<evidence type="ECO:0000256" key="4">
    <source>
        <dbReference type="ARBA" id="ARBA00022679"/>
    </source>
</evidence>
<dbReference type="InterPro" id="IPR002495">
    <property type="entry name" value="Glyco_trans_8"/>
</dbReference>
<evidence type="ECO:0000256" key="10">
    <source>
        <dbReference type="ARBA" id="ARBA00038934"/>
    </source>
</evidence>
<evidence type="ECO:0000256" key="2">
    <source>
        <dbReference type="ARBA" id="ARBA00004496"/>
    </source>
</evidence>
<comment type="function">
    <text evidence="13">Self-glucosylating initiator of glycogen synthesis. It catalyzes the formation of a short alpha (1,4)-glucosyl chain covalently attached via a glucose 1-O-tyrosyl linkage to internal tyrosine residues and these chains act as primers for the elongation reaction catalyzed by glycogen synthase.</text>
</comment>
<dbReference type="EC" id="2.4.1.186" evidence="10"/>
<reference evidence="14 15" key="1">
    <citation type="submission" date="2014-04" db="EMBL/GenBank/DDBJ databases">
        <authorList>
            <consortium name="DOE Joint Genome Institute"/>
            <person name="Kuo A."/>
            <person name="Martino E."/>
            <person name="Perotto S."/>
            <person name="Kohler A."/>
            <person name="Nagy L.G."/>
            <person name="Floudas D."/>
            <person name="Copeland A."/>
            <person name="Barry K.W."/>
            <person name="Cichocki N."/>
            <person name="Veneault-Fourrey C."/>
            <person name="LaButti K."/>
            <person name="Lindquist E.A."/>
            <person name="Lipzen A."/>
            <person name="Lundell T."/>
            <person name="Morin E."/>
            <person name="Murat C."/>
            <person name="Sun H."/>
            <person name="Tunlid A."/>
            <person name="Henrissat B."/>
            <person name="Grigoriev I.V."/>
            <person name="Hibbett D.S."/>
            <person name="Martin F."/>
            <person name="Nordberg H.P."/>
            <person name="Cantor M.N."/>
            <person name="Hua S.X."/>
        </authorList>
    </citation>
    <scope>NUCLEOTIDE SEQUENCE [LARGE SCALE GENOMIC DNA]</scope>
    <source>
        <strain evidence="14 15">Zn</strain>
    </source>
</reference>
<comment type="subcellular location">
    <subcellularLocation>
        <location evidence="2">Cytoplasm</location>
    </subcellularLocation>
</comment>
<dbReference type="GO" id="GO:0008466">
    <property type="term" value="F:glycogenin glucosyltransferase activity"/>
    <property type="evidence" value="ECO:0007669"/>
    <property type="project" value="UniProtKB-EC"/>
</dbReference>
<organism evidence="14 15">
    <name type="scientific">Oidiodendron maius (strain Zn)</name>
    <dbReference type="NCBI Taxonomy" id="913774"/>
    <lineage>
        <taxon>Eukaryota</taxon>
        <taxon>Fungi</taxon>
        <taxon>Dikarya</taxon>
        <taxon>Ascomycota</taxon>
        <taxon>Pezizomycotina</taxon>
        <taxon>Leotiomycetes</taxon>
        <taxon>Leotiomycetes incertae sedis</taxon>
        <taxon>Myxotrichaceae</taxon>
        <taxon>Oidiodendron</taxon>
    </lineage>
</organism>
<dbReference type="PANTHER" id="PTHR11183">
    <property type="entry name" value="GLYCOGENIN SUBFAMILY MEMBER"/>
    <property type="match status" value="1"/>
</dbReference>
<dbReference type="CDD" id="cd02537">
    <property type="entry name" value="GT8_Glycogenin"/>
    <property type="match status" value="1"/>
</dbReference>
<keyword evidence="5" id="KW-0479">Metal-binding</keyword>